<dbReference type="HOGENOM" id="CLU_1147679_0_0_1"/>
<organism evidence="1 2">
    <name type="scientific">Pycnoporus cinnabarinus</name>
    <name type="common">Cinnabar-red polypore</name>
    <name type="synonym">Trametes cinnabarina</name>
    <dbReference type="NCBI Taxonomy" id="5643"/>
    <lineage>
        <taxon>Eukaryota</taxon>
        <taxon>Fungi</taxon>
        <taxon>Dikarya</taxon>
        <taxon>Basidiomycota</taxon>
        <taxon>Agaricomycotina</taxon>
        <taxon>Agaricomycetes</taxon>
        <taxon>Polyporales</taxon>
        <taxon>Polyporaceae</taxon>
        <taxon>Trametes</taxon>
    </lineage>
</organism>
<comment type="caution">
    <text evidence="1">The sequence shown here is derived from an EMBL/GenBank/DDBJ whole genome shotgun (WGS) entry which is preliminary data.</text>
</comment>
<gene>
    <name evidence="1" type="ORF">BN946_scf185042.g169</name>
</gene>
<dbReference type="EMBL" id="CCBP010000034">
    <property type="protein sequence ID" value="CDO69267.1"/>
    <property type="molecule type" value="Genomic_DNA"/>
</dbReference>
<proteinExistence type="predicted"/>
<dbReference type="AlphaFoldDB" id="A0A060S4C1"/>
<reference evidence="1" key="1">
    <citation type="submission" date="2014-01" db="EMBL/GenBank/DDBJ databases">
        <title>The genome of the white-rot fungus Pycnoporus cinnabarinus: a basidiomycete model with a versatile arsenal for lignocellulosic biomass breakdown.</title>
        <authorList>
            <person name="Levasseur A."/>
            <person name="Lomascolo A."/>
            <person name="Ruiz-Duenas F.J."/>
            <person name="Uzan E."/>
            <person name="Piumi F."/>
            <person name="Kues U."/>
            <person name="Ram A.F.J."/>
            <person name="Murat C."/>
            <person name="Haon M."/>
            <person name="Benoit I."/>
            <person name="Arfi Y."/>
            <person name="Chevret D."/>
            <person name="Drula E."/>
            <person name="Kwon M.J."/>
            <person name="Gouret P."/>
            <person name="Lesage-Meessen L."/>
            <person name="Lombard V."/>
            <person name="Mariette J."/>
            <person name="Noirot C."/>
            <person name="Park J."/>
            <person name="Patyshakuliyeva A."/>
            <person name="Wieneger R.A.B."/>
            <person name="Wosten H.A.B."/>
            <person name="Martin F."/>
            <person name="Coutinho P.M."/>
            <person name="de Vries R."/>
            <person name="Martinez A.T."/>
            <person name="Klopp C."/>
            <person name="Pontarotti P."/>
            <person name="Henrissat B."/>
            <person name="Record E."/>
        </authorList>
    </citation>
    <scope>NUCLEOTIDE SEQUENCE [LARGE SCALE GENOMIC DNA]</scope>
    <source>
        <strain evidence="1">BRFM137</strain>
    </source>
</reference>
<protein>
    <submittedName>
        <fullName evidence="1">Uncharacterized protein</fullName>
    </submittedName>
</protein>
<dbReference type="OrthoDB" id="2757323at2759"/>
<dbReference type="Proteomes" id="UP000029665">
    <property type="component" value="Unassembled WGS sequence"/>
</dbReference>
<accession>A0A060S4C1</accession>
<evidence type="ECO:0000313" key="2">
    <source>
        <dbReference type="Proteomes" id="UP000029665"/>
    </source>
</evidence>
<sequence length="242" mass="26996">MTPTPIASLRAPPPTAAILTTPTLTPRTTPRLSLNVKACTAHEEARCTICRSAGGRLPKSSSSSTSSGKKTKYNLIGLQKVAYSYPGDWKRYAVSKVHGLVWCPWCPRTNGLKGPGTYSRVRDSPKGHLKTCDNFVRSKYYKAAGGTTYDREEEAKGEEVDWKKKFKAADWRKHEEIVASALIKFAVVVPCINDWRYKARLREQGLTNEDVLAELQPRATVYKYGHCLCCPLPPVSTFKDEE</sequence>
<keyword evidence="2" id="KW-1185">Reference proteome</keyword>
<name>A0A060S4C1_PYCCI</name>
<evidence type="ECO:0000313" key="1">
    <source>
        <dbReference type="EMBL" id="CDO69267.1"/>
    </source>
</evidence>